<feature type="region of interest" description="Disordered" evidence="3">
    <location>
        <begin position="22"/>
        <end position="79"/>
    </location>
</feature>
<feature type="compositionally biased region" description="Low complexity" evidence="3">
    <location>
        <begin position="1621"/>
        <end position="1639"/>
    </location>
</feature>
<dbReference type="EMBL" id="GL378344">
    <property type="protein sequence ID" value="EFJ47492.1"/>
    <property type="molecule type" value="Genomic_DNA"/>
</dbReference>
<reference evidence="5 6" key="1">
    <citation type="journal article" date="2010" name="Science">
        <title>Genomic analysis of organismal complexity in the multicellular green alga Volvox carteri.</title>
        <authorList>
            <person name="Prochnik S.E."/>
            <person name="Umen J."/>
            <person name="Nedelcu A.M."/>
            <person name="Hallmann A."/>
            <person name="Miller S.M."/>
            <person name="Nishii I."/>
            <person name="Ferris P."/>
            <person name="Kuo A."/>
            <person name="Mitros T."/>
            <person name="Fritz-Laylin L.K."/>
            <person name="Hellsten U."/>
            <person name="Chapman J."/>
            <person name="Simakov O."/>
            <person name="Rensing S.A."/>
            <person name="Terry A."/>
            <person name="Pangilinan J."/>
            <person name="Kapitonov V."/>
            <person name="Jurka J."/>
            <person name="Salamov A."/>
            <person name="Shapiro H."/>
            <person name="Schmutz J."/>
            <person name="Grimwood J."/>
            <person name="Lindquist E."/>
            <person name="Lucas S."/>
            <person name="Grigoriev I.V."/>
            <person name="Schmitt R."/>
            <person name="Kirk D."/>
            <person name="Rokhsar D.S."/>
        </authorList>
    </citation>
    <scope>NUCLEOTIDE SEQUENCE [LARGE SCALE GENOMIC DNA]</scope>
    <source>
        <strain evidence="6">f. Nagariensis / Eve</strain>
    </source>
</reference>
<keyword evidence="6" id="KW-1185">Reference proteome</keyword>
<dbReference type="InParanoid" id="D8TY59"/>
<dbReference type="InterPro" id="IPR015915">
    <property type="entry name" value="Kelch-typ_b-propeller"/>
</dbReference>
<feature type="coiled-coil region" evidence="2">
    <location>
        <begin position="1515"/>
        <end position="1595"/>
    </location>
</feature>
<keyword evidence="1" id="KW-0732">Signal</keyword>
<dbReference type="OrthoDB" id="538909at2759"/>
<evidence type="ECO:0000313" key="5">
    <source>
        <dbReference type="EMBL" id="EFJ47492.1"/>
    </source>
</evidence>
<name>D8TY59_VOLCA</name>
<dbReference type="eggNOG" id="KOG0379">
    <property type="taxonomic scope" value="Eukaryota"/>
</dbReference>
<dbReference type="InterPro" id="IPR006652">
    <property type="entry name" value="Kelch_1"/>
</dbReference>
<dbReference type="GO" id="GO:0051082">
    <property type="term" value="F:unfolded protein binding"/>
    <property type="evidence" value="ECO:0007669"/>
    <property type="project" value="InterPro"/>
</dbReference>
<feature type="region of interest" description="Disordered" evidence="3">
    <location>
        <begin position="1605"/>
        <end position="1639"/>
    </location>
</feature>
<dbReference type="Pfam" id="PF01556">
    <property type="entry name" value="DnaJ_C"/>
    <property type="match status" value="1"/>
</dbReference>
<evidence type="ECO:0000313" key="6">
    <source>
        <dbReference type="Proteomes" id="UP000001058"/>
    </source>
</evidence>
<keyword evidence="2" id="KW-0175">Coiled coil</keyword>
<feature type="region of interest" description="Disordered" evidence="3">
    <location>
        <begin position="308"/>
        <end position="330"/>
    </location>
</feature>
<dbReference type="STRING" id="3068.D8TY59"/>
<dbReference type="Pfam" id="PF24681">
    <property type="entry name" value="Kelch_KLHDC2_KLHL20_DRC7"/>
    <property type="match status" value="1"/>
</dbReference>
<dbReference type="RefSeq" id="XP_002951316.1">
    <property type="nucleotide sequence ID" value="XM_002951270.1"/>
</dbReference>
<dbReference type="GeneID" id="9617089"/>
<sequence length="1985" mass="216103">MATARERVQSLDARLRELEERFSNGFQVPQVLPPLPEINSTSAAEQPSDVAGSRGDLSSLPRNPLRAVPVPSVTTGQTPSLESISLRSANPAGQPRPNAASVAQALGAGSTANRRPVMHLAASSTQNTSAPAVGGRAARPNTFAEVPLRLYRQGLPHRDLGPPQSVWEADKNAAVVALADRVQELEHQLQQQQQQLQREAPSDPDQVSSDVAVAEVMPPPPVDLLPMPRTVLGNTSHAHQAAYDGMHAGGAEPMPVLYYPSLPRRQPATPEAALVQLQAAQGLRGQARALAASVTASAAATVPSVMMRKRRNENAEPQVTDDDSRRGGAADIGAAEGAATGTSSVGVSAPLGHTSAPARAAAAVHAAALREARPLQPAGPYPMVAAALAVGTPGTGGSTWEQGKMRALLSLEQQRDALHAQIEEFRGQEDRHRRELAELQEKHRRDLQDAAGLTGRKLDRLMRSAWVAYSKRLLALRISRALHVWRRIATRNRRLVWAAAVWRQRELGAVFTEWHLLYLTNRHERQARRRALSRYNRTVLLAWAAASQECRRLRRLEHRATQRAKELRDKGVRHHRAKAHRLTVLLRNGWQGLAAALRKSREAEAALRQRLARVALVTAFKTWAAQTRLGRRLDALHRRAVLHVAMRCWAALTARMSIRRRKLAALQSTWRRRRQTALLAAWASAARRLALLSVAGRALEAAVRHDAMDHALTVLRLAPRERAWGRRRGVQAFRAWCGLTRRVVRNRRIVAARWLARNRASLAAAFDAWRVLGKARSELEPMYEHQMELVRQDRAAVQGHVRAVMAELNLLRGELLRGFVMWSEKGLLGAPLRWRSLPPDPGQWLPPPRYRHSTFCLRALQLPHAPPPGAATQPLPVHSTMRATLAGSAGTGPGVRTGPDSTLGSGTGRGVHLGTAPLQLTGTVLVQGHHAEVEAVIPDVAGVVVVFGGVNEGEWFRDLHVLEVSYAEGGSATFRWHEVEVALEVEPVGGREAGTLEDIRPAGATTTGGAEGSLGQHSGKLPLPTRRDHAACVTSPNQFVVVGGFDGTSEVMDINAITVRAAEGSVGWAATVRTVVPRNRIPPGRSHHTVTAHESGRSLYVFGGYASSRGTLGEIWVFHLDHLEWWQPNTTGDQPGPRRNHVAALVNGKLYVHGGYNGTECLSDTWMLDPQTWHWERLRTSGSAPSPRRGHAAEVVDDRYLVVHGGYDGSGDLADGAVLDTATGAWRDLAAAGGPQDMPTARAYHTLTLVGHVMVALGGSGPMGPLLDMHLLESPPLVAGLAQQYRLMATAAQLSATQAGMADMEAALAVTRHRAELAEHQLQMLREGSSELVTRHNAALADIDRLKARLAAESVRVVAAEAATAEAQLALATAERRLRRTREGGKEVAAAARDMHDTVCDLREEVARLRSQLLTTMQQQTRETTQASVTAAERQLLQQQLAGAQQEAALLRGMLATAETEFRAALDRQRSAAEAELAAAAERAKQLAVAAAAAAGGAAAAGAAADMDLVTLHQLATATGRAETAELRLHAMEREHGGLQVEIANIKRQLQQQRQAREAAEERATAAMQHMHASELRYQMQLEDLQRQLAEGQRERWHQDLQLLPPRKRAAPQAEEPPPAAMQARSSMPAPSPRPAAAEEMADAYEVLSDSEKRKIYDQYGEDGLKQAQAREQGGGRSGHDIFDFFFGGGGFGGGREEEEVRKGHTIYVDLHATLRDLYVGRELQVVRDKAVIRTTTGTRKCNCKTKIMTRQLGPGMFQQFQTQECGTCPAVKLEREQEPISVHIEPGMTDGQQITFFEEGEPLVDGEPGDLVFVVRQVHDARFERRGNDLLHNFTISLVDALTGFSHTLEHLDGHKVTLAASGVTRPGDWHQISGEGMPINGQEHKRGDLWVQYTVSFPASLTEEQKETELCPADVVTGNLVVSSVEQGPLGGAFGAIPSVFESPHCRVDFTSFATRVPDSLPWTDTTNEMSLCVSRGNSQTLN</sequence>
<dbReference type="InterPro" id="IPR001623">
    <property type="entry name" value="DnaJ_domain"/>
</dbReference>
<dbReference type="SUPFAM" id="SSF49493">
    <property type="entry name" value="HSP40/DnaJ peptide-binding domain"/>
    <property type="match status" value="2"/>
</dbReference>
<accession>D8TY59</accession>
<feature type="coiled-coil region" evidence="2">
    <location>
        <begin position="1434"/>
        <end position="1490"/>
    </location>
</feature>
<feature type="region of interest" description="Disordered" evidence="3">
    <location>
        <begin position="188"/>
        <end position="207"/>
    </location>
</feature>
<evidence type="ECO:0000256" key="2">
    <source>
        <dbReference type="SAM" id="Coils"/>
    </source>
</evidence>
<dbReference type="CDD" id="cd10747">
    <property type="entry name" value="DnaJ_C"/>
    <property type="match status" value="1"/>
</dbReference>
<dbReference type="eggNOG" id="KOG0713">
    <property type="taxonomic scope" value="Eukaryota"/>
</dbReference>
<dbReference type="PANTHER" id="PTHR44298">
    <property type="entry name" value="DNAJ HOMOLOG SUBFAMILY B MEMBER 11"/>
    <property type="match status" value="1"/>
</dbReference>
<organism evidence="6">
    <name type="scientific">Volvox carteri f. nagariensis</name>
    <dbReference type="NCBI Taxonomy" id="3068"/>
    <lineage>
        <taxon>Eukaryota</taxon>
        <taxon>Viridiplantae</taxon>
        <taxon>Chlorophyta</taxon>
        <taxon>core chlorophytes</taxon>
        <taxon>Chlorophyceae</taxon>
        <taxon>CS clade</taxon>
        <taxon>Chlamydomonadales</taxon>
        <taxon>Volvocaceae</taxon>
        <taxon>Volvox</taxon>
    </lineage>
</organism>
<dbReference type="Gene3D" id="1.10.287.110">
    <property type="entry name" value="DnaJ domain"/>
    <property type="match status" value="1"/>
</dbReference>
<dbReference type="Gene3D" id="2.120.10.80">
    <property type="entry name" value="Kelch-type beta propeller"/>
    <property type="match status" value="1"/>
</dbReference>
<dbReference type="InterPro" id="IPR051736">
    <property type="entry name" value="DnaJ-B11-like"/>
</dbReference>
<dbReference type="SUPFAM" id="SSF117281">
    <property type="entry name" value="Kelch motif"/>
    <property type="match status" value="1"/>
</dbReference>
<dbReference type="Gene3D" id="2.60.260.20">
    <property type="entry name" value="Urease metallochaperone UreE, N-terminal domain"/>
    <property type="match status" value="2"/>
</dbReference>
<dbReference type="InterPro" id="IPR008971">
    <property type="entry name" value="HSP40/DnaJ_pept-bd"/>
</dbReference>
<feature type="domain" description="Chaperone DnaJ C-terminal" evidence="4">
    <location>
        <begin position="1708"/>
        <end position="1900"/>
    </location>
</feature>
<dbReference type="InterPro" id="IPR002939">
    <property type="entry name" value="DnaJ_C"/>
</dbReference>
<protein>
    <recommendedName>
        <fullName evidence="4">Chaperone DnaJ C-terminal domain-containing protein</fullName>
    </recommendedName>
</protein>
<dbReference type="SMART" id="SM00612">
    <property type="entry name" value="Kelch"/>
    <property type="match status" value="3"/>
</dbReference>
<dbReference type="FunFam" id="2.60.260.20:FF:000013">
    <property type="entry name" value="DnaJ subfamily B member 11"/>
    <property type="match status" value="1"/>
</dbReference>
<gene>
    <name evidence="5" type="ORF">VOLCADRAFT_105068</name>
</gene>
<dbReference type="SUPFAM" id="SSF46565">
    <property type="entry name" value="Chaperone J-domain"/>
    <property type="match status" value="1"/>
</dbReference>
<evidence type="ECO:0000256" key="3">
    <source>
        <dbReference type="SAM" id="MobiDB-lite"/>
    </source>
</evidence>
<dbReference type="PANTHER" id="PTHR44298:SF1">
    <property type="entry name" value="DNAJ HOMOLOG SUBFAMILY B MEMBER 11"/>
    <property type="match status" value="1"/>
</dbReference>
<dbReference type="PRINTS" id="PR00625">
    <property type="entry name" value="JDOMAIN"/>
</dbReference>
<evidence type="ECO:0000256" key="1">
    <source>
        <dbReference type="ARBA" id="ARBA00022729"/>
    </source>
</evidence>
<feature type="region of interest" description="Disordered" evidence="3">
    <location>
        <begin position="999"/>
        <end position="1018"/>
    </location>
</feature>
<feature type="compositionally biased region" description="Low complexity" evidence="3">
    <location>
        <begin position="188"/>
        <end position="199"/>
    </location>
</feature>
<dbReference type="KEGG" id="vcn:VOLCADRAFT_105068"/>
<dbReference type="GO" id="GO:0006457">
    <property type="term" value="P:protein folding"/>
    <property type="evidence" value="ECO:0007669"/>
    <property type="project" value="InterPro"/>
</dbReference>
<dbReference type="InterPro" id="IPR036869">
    <property type="entry name" value="J_dom_sf"/>
</dbReference>
<evidence type="ECO:0000259" key="4">
    <source>
        <dbReference type="Pfam" id="PF01556"/>
    </source>
</evidence>
<feature type="coiled-coil region" evidence="2">
    <location>
        <begin position="408"/>
        <end position="449"/>
    </location>
</feature>
<proteinExistence type="predicted"/>
<dbReference type="Proteomes" id="UP000001058">
    <property type="component" value="Unassembled WGS sequence"/>
</dbReference>